<dbReference type="InterPro" id="IPR013424">
    <property type="entry name" value="Ice-binding_C"/>
</dbReference>
<organism evidence="2 3">
    <name type="scientific">Sapientia aquatica</name>
    <dbReference type="NCBI Taxonomy" id="1549640"/>
    <lineage>
        <taxon>Bacteria</taxon>
        <taxon>Pseudomonadati</taxon>
        <taxon>Pseudomonadota</taxon>
        <taxon>Betaproteobacteria</taxon>
        <taxon>Burkholderiales</taxon>
        <taxon>Oxalobacteraceae</taxon>
        <taxon>Sapientia</taxon>
    </lineage>
</organism>
<dbReference type="AlphaFoldDB" id="A0A4R5W0U8"/>
<name>A0A4R5W0U8_9BURK</name>
<proteinExistence type="predicted"/>
<gene>
    <name evidence="2" type="ORF">E2I14_12060</name>
</gene>
<feature type="domain" description="Ice-binding protein C-terminal" evidence="1">
    <location>
        <begin position="189"/>
        <end position="211"/>
    </location>
</feature>
<comment type="caution">
    <text evidence="2">The sequence shown here is derived from an EMBL/GenBank/DDBJ whole genome shotgun (WGS) entry which is preliminary data.</text>
</comment>
<sequence>MRSEIFIGQINLILGMEKMNTLKSLSLVAATVVAMSCVSANASSLSSDNGKNTDGVVINLTNQDVTGGNLVASNVAKFNGATRPNGVVGNWLAGQPNNIGGTAVLDLVNLDKGIYGYSDVSFLWGTPDGYNTLIVTQANGAITNLFSSMFSLNGQGYVNLSETGSPIVKLAFQSSSPSFEAANFEGTVVPEPTSIALLALGLLGLTAIRRKASK</sequence>
<reference evidence="2 3" key="1">
    <citation type="submission" date="2019-03" db="EMBL/GenBank/DDBJ databases">
        <title>Sapientia aquatica gen. nov., sp. nov., isolated from a crater lake.</title>
        <authorList>
            <person name="Felfoldi T."/>
            <person name="Szabo A."/>
            <person name="Toth E."/>
            <person name="Schumann P."/>
            <person name="Keki Z."/>
            <person name="Marialigeti K."/>
            <person name="Mathe I."/>
        </authorList>
    </citation>
    <scope>NUCLEOTIDE SEQUENCE [LARGE SCALE GENOMIC DNA]</scope>
    <source>
        <strain evidence="2 3">SA-152</strain>
    </source>
</reference>
<dbReference type="Pfam" id="PF07589">
    <property type="entry name" value="PEP-CTERM"/>
    <property type="match status" value="1"/>
</dbReference>
<dbReference type="Proteomes" id="UP000294829">
    <property type="component" value="Unassembled WGS sequence"/>
</dbReference>
<protein>
    <submittedName>
        <fullName evidence="2">PEP-CTERM sorting domain-containing protein</fullName>
    </submittedName>
</protein>
<dbReference type="OrthoDB" id="7585624at2"/>
<dbReference type="EMBL" id="SMYL01000005">
    <property type="protein sequence ID" value="TDK65666.1"/>
    <property type="molecule type" value="Genomic_DNA"/>
</dbReference>
<evidence type="ECO:0000313" key="2">
    <source>
        <dbReference type="EMBL" id="TDK65666.1"/>
    </source>
</evidence>
<dbReference type="NCBIfam" id="TIGR02595">
    <property type="entry name" value="PEP_CTERM"/>
    <property type="match status" value="1"/>
</dbReference>
<evidence type="ECO:0000313" key="3">
    <source>
        <dbReference type="Proteomes" id="UP000294829"/>
    </source>
</evidence>
<accession>A0A4R5W0U8</accession>
<evidence type="ECO:0000259" key="1">
    <source>
        <dbReference type="Pfam" id="PF07589"/>
    </source>
</evidence>
<keyword evidence="3" id="KW-1185">Reference proteome</keyword>